<dbReference type="Pfam" id="PF20168">
    <property type="entry name" value="PDS5"/>
    <property type="match status" value="1"/>
</dbReference>
<feature type="compositionally biased region" description="Basic and acidic residues" evidence="8">
    <location>
        <begin position="454"/>
        <end position="465"/>
    </location>
</feature>
<name>A0A565CD07_9BRAS</name>
<evidence type="ECO:0000256" key="4">
    <source>
        <dbReference type="ARBA" id="ARBA00022776"/>
    </source>
</evidence>
<dbReference type="InterPro" id="IPR039776">
    <property type="entry name" value="Pds5"/>
</dbReference>
<gene>
    <name evidence="9" type="ORF">ANE_LOCUS21977</name>
</gene>
<dbReference type="GO" id="GO:0005634">
    <property type="term" value="C:nucleus"/>
    <property type="evidence" value="ECO:0007669"/>
    <property type="project" value="UniProtKB-SubCell"/>
</dbReference>
<evidence type="ECO:0000256" key="5">
    <source>
        <dbReference type="ARBA" id="ARBA00023204"/>
    </source>
</evidence>
<dbReference type="GO" id="GO:0007064">
    <property type="term" value="P:mitotic sister chromatid cohesion"/>
    <property type="evidence" value="ECO:0007669"/>
    <property type="project" value="InterPro"/>
</dbReference>
<comment type="caution">
    <text evidence="9">The sequence shown here is derived from an EMBL/GenBank/DDBJ whole genome shotgun (WGS) entry which is preliminary data.</text>
</comment>
<evidence type="ECO:0000256" key="3">
    <source>
        <dbReference type="ARBA" id="ARBA00022763"/>
    </source>
</evidence>
<evidence type="ECO:0000313" key="9">
    <source>
        <dbReference type="EMBL" id="VVB11533.1"/>
    </source>
</evidence>
<dbReference type="Gene3D" id="2.30.30.140">
    <property type="match status" value="1"/>
</dbReference>
<dbReference type="GO" id="GO:0006281">
    <property type="term" value="P:DNA repair"/>
    <property type="evidence" value="ECO:0007669"/>
    <property type="project" value="UniProtKB-KW"/>
</dbReference>
<evidence type="ECO:0000256" key="1">
    <source>
        <dbReference type="ARBA" id="ARBA00004123"/>
    </source>
</evidence>
<evidence type="ECO:0008006" key="11">
    <source>
        <dbReference type="Google" id="ProtNLM"/>
    </source>
</evidence>
<feature type="compositionally biased region" description="Basic and acidic residues" evidence="8">
    <location>
        <begin position="287"/>
        <end position="304"/>
    </location>
</feature>
<feature type="region of interest" description="Disordered" evidence="8">
    <location>
        <begin position="274"/>
        <end position="331"/>
    </location>
</feature>
<protein>
    <recommendedName>
        <fullName evidence="11">Tudor domain-containing protein</fullName>
    </recommendedName>
</protein>
<feature type="compositionally biased region" description="Basic and acidic residues" evidence="8">
    <location>
        <begin position="765"/>
        <end position="778"/>
    </location>
</feature>
<feature type="compositionally biased region" description="Polar residues" evidence="8">
    <location>
        <begin position="478"/>
        <end position="491"/>
    </location>
</feature>
<dbReference type="EMBL" id="CABITT030000007">
    <property type="protein sequence ID" value="VVB11533.1"/>
    <property type="molecule type" value="Genomic_DNA"/>
</dbReference>
<comment type="subcellular location">
    <subcellularLocation>
        <location evidence="1">Nucleus</location>
    </subcellularLocation>
</comment>
<keyword evidence="2" id="KW-0132">Cell division</keyword>
<evidence type="ECO:0000256" key="7">
    <source>
        <dbReference type="ARBA" id="ARBA00023306"/>
    </source>
</evidence>
<feature type="compositionally biased region" description="Low complexity" evidence="8">
    <location>
        <begin position="679"/>
        <end position="696"/>
    </location>
</feature>
<dbReference type="Proteomes" id="UP000489600">
    <property type="component" value="Unassembled WGS sequence"/>
</dbReference>
<feature type="compositionally biased region" description="Acidic residues" evidence="8">
    <location>
        <begin position="751"/>
        <end position="764"/>
    </location>
</feature>
<dbReference type="GO" id="GO:0000785">
    <property type="term" value="C:chromatin"/>
    <property type="evidence" value="ECO:0007669"/>
    <property type="project" value="TreeGrafter"/>
</dbReference>
<dbReference type="AlphaFoldDB" id="A0A565CD07"/>
<keyword evidence="6" id="KW-0539">Nucleus</keyword>
<evidence type="ECO:0000256" key="2">
    <source>
        <dbReference type="ARBA" id="ARBA00022618"/>
    </source>
</evidence>
<dbReference type="CDD" id="cd20404">
    <property type="entry name" value="Tudor_Agenet_AtEML-like"/>
    <property type="match status" value="1"/>
</dbReference>
<feature type="compositionally biased region" description="Polar residues" evidence="8">
    <location>
        <begin position="509"/>
        <end position="519"/>
    </location>
</feature>
<evidence type="ECO:0000256" key="6">
    <source>
        <dbReference type="ARBA" id="ARBA00023242"/>
    </source>
</evidence>
<keyword evidence="4" id="KW-0498">Mitosis</keyword>
<accession>A0A565CD07</accession>
<feature type="compositionally biased region" description="Basic residues" evidence="8">
    <location>
        <begin position="703"/>
        <end position="719"/>
    </location>
</feature>
<reference evidence="9" key="1">
    <citation type="submission" date="2019-07" db="EMBL/GenBank/DDBJ databases">
        <authorList>
            <person name="Dittberner H."/>
        </authorList>
    </citation>
    <scope>NUCLEOTIDE SEQUENCE [LARGE SCALE GENOMIC DNA]</scope>
</reference>
<evidence type="ECO:0000256" key="8">
    <source>
        <dbReference type="SAM" id="MobiDB-lite"/>
    </source>
</evidence>
<feature type="compositionally biased region" description="Polar residues" evidence="8">
    <location>
        <begin position="418"/>
        <end position="432"/>
    </location>
</feature>
<dbReference type="InterPro" id="IPR016024">
    <property type="entry name" value="ARM-type_fold"/>
</dbReference>
<dbReference type="GO" id="GO:0035825">
    <property type="term" value="P:homologous recombination"/>
    <property type="evidence" value="ECO:0007669"/>
    <property type="project" value="UniProtKB-ARBA"/>
</dbReference>
<keyword evidence="10" id="KW-1185">Reference proteome</keyword>
<feature type="compositionally biased region" description="Basic and acidic residues" evidence="8">
    <location>
        <begin position="311"/>
        <end position="326"/>
    </location>
</feature>
<feature type="region of interest" description="Disordered" evidence="8">
    <location>
        <begin position="382"/>
        <end position="580"/>
    </location>
</feature>
<dbReference type="PANTHER" id="PTHR12663">
    <property type="entry name" value="ANDROGEN INDUCED INHIBITOR OF PROLIFERATION AS3 / PDS5-RELATED"/>
    <property type="match status" value="1"/>
</dbReference>
<dbReference type="PANTHER" id="PTHR12663:SF55">
    <property type="entry name" value="SISTER CHROMATID COHESION PROTEIN PDS5 HOMOLOG D"/>
    <property type="match status" value="1"/>
</dbReference>
<dbReference type="GO" id="GO:0051301">
    <property type="term" value="P:cell division"/>
    <property type="evidence" value="ECO:0007669"/>
    <property type="project" value="UniProtKB-KW"/>
</dbReference>
<proteinExistence type="predicted"/>
<dbReference type="OrthoDB" id="200660at2759"/>
<dbReference type="SUPFAM" id="SSF48371">
    <property type="entry name" value="ARM repeat"/>
    <property type="match status" value="1"/>
</dbReference>
<sequence length="816" mass="91563">MSSIVGLNDLSDALIEAGYNLVKPHSSTEELLTLLDETESLLRNVEQDQPLSMQNALIPSKKALVSVDLLNHPDSDVRVSVVSCLTEILRITAPEAPYSDDQMKEIFRLTIEAFEKLADASSRSYKKAESVLDSVSKVRSCLVMLDLECYDLILQMFRNFVKNIRSDHSQVVFSSMEMIMITIIDETEEVSTDWLDILLASVKKENQNVSPTSWSLAEKVLSRCARKLRTYIIKALKSAGTSLDMYSPVVTTICQSVPDTTKVHNVVNTKENEAAEPKLGRQVAQRDSLEDKLDLGHSPKEIRSKSGSKRPARDGTQRINVNDKVRNGNNSNLLKQSLKEVRSESTDAETELGIIGKRGRKPNSLMNPDEGYDISWLSGKRDSLRTSSNTKLQIKGSGGESSLRKVTTKKRPLPKESSPATSRSLKRSQVTIDESDHDLDSLSSPRLKKLASCFRDEVPREKESNQESYEIPEDDRNIGNSSKKTRSQNGLEKNERTAKKRPIVEAKIVNSSGKRSSARSVAKRKNSERASLDTPVPQSSKSKKMVSQVAARQLAEESEETLQSHLTRRRTARKEVESDTNGLGKDLIGKRVKIWWPLDKTFYEGIVKSYCSRKKMHLVVYTDGDSEELNLIKERWELLEEDHNTSASEDMEIDLPESIPLIDVMQRQKVKRSKNVGVSVEPTSSSGVRSSSRTVTKNNSGKKVNKQAKRGKGGSKKKAAVVSKESEKTREGKNLKSLKELNAETERTEEQEVSLDVDHENEDGYSEKQEQSENKSEEESLELADTEAETKEEEKHFPNSEAESEREGSEDKHKLF</sequence>
<feature type="region of interest" description="Disordered" evidence="8">
    <location>
        <begin position="672"/>
        <end position="816"/>
    </location>
</feature>
<keyword evidence="3" id="KW-0227">DNA damage</keyword>
<feature type="compositionally biased region" description="Basic and acidic residues" evidence="8">
    <location>
        <begin position="788"/>
        <end position="816"/>
    </location>
</feature>
<dbReference type="SUPFAM" id="SSF63748">
    <property type="entry name" value="Tudor/PWWP/MBT"/>
    <property type="match status" value="1"/>
</dbReference>
<organism evidence="9 10">
    <name type="scientific">Arabis nemorensis</name>
    <dbReference type="NCBI Taxonomy" id="586526"/>
    <lineage>
        <taxon>Eukaryota</taxon>
        <taxon>Viridiplantae</taxon>
        <taxon>Streptophyta</taxon>
        <taxon>Embryophyta</taxon>
        <taxon>Tracheophyta</taxon>
        <taxon>Spermatophyta</taxon>
        <taxon>Magnoliopsida</taxon>
        <taxon>eudicotyledons</taxon>
        <taxon>Gunneridae</taxon>
        <taxon>Pentapetalae</taxon>
        <taxon>rosids</taxon>
        <taxon>malvids</taxon>
        <taxon>Brassicales</taxon>
        <taxon>Brassicaceae</taxon>
        <taxon>Arabideae</taxon>
        <taxon>Arabis</taxon>
    </lineage>
</organism>
<evidence type="ECO:0000313" key="10">
    <source>
        <dbReference type="Proteomes" id="UP000489600"/>
    </source>
</evidence>
<feature type="compositionally biased region" description="Basic and acidic residues" evidence="8">
    <location>
        <begin position="724"/>
        <end position="750"/>
    </location>
</feature>
<keyword evidence="7" id="KW-0131">Cell cycle</keyword>
<keyword evidence="5" id="KW-0234">DNA repair</keyword>